<dbReference type="SUPFAM" id="SSF53807">
    <property type="entry name" value="Helical backbone' metal receptor"/>
    <property type="match status" value="1"/>
</dbReference>
<dbReference type="Gene3D" id="3.40.50.1980">
    <property type="entry name" value="Nitrogenase molybdenum iron protein domain"/>
    <property type="match status" value="2"/>
</dbReference>
<dbReference type="RefSeq" id="WP_116064177.1">
    <property type="nucleotide sequence ID" value="NZ_QRDZ01000030.1"/>
</dbReference>
<evidence type="ECO:0000313" key="9">
    <source>
        <dbReference type="Proteomes" id="UP000256977"/>
    </source>
</evidence>
<accession>A0A3D9IFP4</accession>
<dbReference type="GO" id="GO:0030288">
    <property type="term" value="C:outer membrane-bounded periplasmic space"/>
    <property type="evidence" value="ECO:0007669"/>
    <property type="project" value="TreeGrafter"/>
</dbReference>
<dbReference type="AlphaFoldDB" id="A0A3D9IFP4"/>
<dbReference type="Proteomes" id="UP000256977">
    <property type="component" value="Unassembled WGS sequence"/>
</dbReference>
<feature type="signal peptide" evidence="6">
    <location>
        <begin position="1"/>
        <end position="24"/>
    </location>
</feature>
<dbReference type="GO" id="GO:1901678">
    <property type="term" value="P:iron coordination entity transport"/>
    <property type="evidence" value="ECO:0007669"/>
    <property type="project" value="UniProtKB-ARBA"/>
</dbReference>
<feature type="chain" id="PRO_5017642767" evidence="6">
    <location>
        <begin position="25"/>
        <end position="339"/>
    </location>
</feature>
<dbReference type="Pfam" id="PF01497">
    <property type="entry name" value="Peripla_BP_2"/>
    <property type="match status" value="1"/>
</dbReference>
<comment type="subcellular location">
    <subcellularLocation>
        <location evidence="1">Cell envelope</location>
    </subcellularLocation>
</comment>
<evidence type="ECO:0000256" key="5">
    <source>
        <dbReference type="SAM" id="MobiDB-lite"/>
    </source>
</evidence>
<feature type="compositionally biased region" description="Low complexity" evidence="5">
    <location>
        <begin position="24"/>
        <end position="33"/>
    </location>
</feature>
<reference evidence="8 9" key="1">
    <citation type="submission" date="2018-07" db="EMBL/GenBank/DDBJ databases">
        <title>Genomic Encyclopedia of Type Strains, Phase III (KMG-III): the genomes of soil and plant-associated and newly described type strains.</title>
        <authorList>
            <person name="Whitman W."/>
        </authorList>
    </citation>
    <scope>NUCLEOTIDE SEQUENCE [LARGE SCALE GENOMIC DNA]</scope>
    <source>
        <strain evidence="8 9">CECT 7287</strain>
    </source>
</reference>
<keyword evidence="9" id="KW-1185">Reference proteome</keyword>
<sequence>MQRLTGWIVPLVLLMAVLTGCSGASEGSDASESAPPPSSPSPSTAQESAFPAESPLDAEESGEQAWPRTIKDAVGNEIVLAKKPERIAVLHPVYLDYFFALGEPPFASANAAEALQEYGTLQPYAATADILDLGSGRELSLEFIAQAKPDLIVTFKGHIDTLYDSLVKIAPVVQIDFADSWQNTTMLCAAMIGKEKEAERYISETNELIKQTQDKLGDRINRTFAMLRIDGKANFFAPGTSNTMYYKADSFGLKAPEGYPEGSETLSLEGLSQMNPDYIIIQHDIATAKASVKEKESLKVWNSLKAVQEGHVLFFDNSLNTASVLAVRLAAQNLMELEN</sequence>
<dbReference type="PANTHER" id="PTHR30532">
    <property type="entry name" value="IRON III DICITRATE-BINDING PERIPLASMIC PROTEIN"/>
    <property type="match status" value="1"/>
</dbReference>
<keyword evidence="4 6" id="KW-0732">Signal</keyword>
<feature type="region of interest" description="Disordered" evidence="5">
    <location>
        <begin position="24"/>
        <end position="67"/>
    </location>
</feature>
<feature type="domain" description="Fe/B12 periplasmic-binding" evidence="7">
    <location>
        <begin position="86"/>
        <end position="339"/>
    </location>
</feature>
<name>A0A3D9IFP4_9BACL</name>
<evidence type="ECO:0000256" key="1">
    <source>
        <dbReference type="ARBA" id="ARBA00004196"/>
    </source>
</evidence>
<dbReference type="InterPro" id="IPR002491">
    <property type="entry name" value="ABC_transptr_periplasmic_BD"/>
</dbReference>
<comment type="similarity">
    <text evidence="2">Belongs to the bacterial solute-binding protein 8 family.</text>
</comment>
<dbReference type="PROSITE" id="PS51257">
    <property type="entry name" value="PROKAR_LIPOPROTEIN"/>
    <property type="match status" value="1"/>
</dbReference>
<dbReference type="PROSITE" id="PS50983">
    <property type="entry name" value="FE_B12_PBP"/>
    <property type="match status" value="1"/>
</dbReference>
<protein>
    <submittedName>
        <fullName evidence="8">Iron complex transport system substrate-binding protein</fullName>
    </submittedName>
</protein>
<dbReference type="EMBL" id="QRDZ01000030">
    <property type="protein sequence ID" value="RED60530.1"/>
    <property type="molecule type" value="Genomic_DNA"/>
</dbReference>
<comment type="caution">
    <text evidence="8">The sequence shown here is derived from an EMBL/GenBank/DDBJ whole genome shotgun (WGS) entry which is preliminary data.</text>
</comment>
<organism evidence="8 9">
    <name type="scientific">Cohnella phaseoli</name>
    <dbReference type="NCBI Taxonomy" id="456490"/>
    <lineage>
        <taxon>Bacteria</taxon>
        <taxon>Bacillati</taxon>
        <taxon>Bacillota</taxon>
        <taxon>Bacilli</taxon>
        <taxon>Bacillales</taxon>
        <taxon>Paenibacillaceae</taxon>
        <taxon>Cohnella</taxon>
    </lineage>
</organism>
<gene>
    <name evidence="8" type="ORF">DFP98_13052</name>
</gene>
<evidence type="ECO:0000313" key="8">
    <source>
        <dbReference type="EMBL" id="RED60530.1"/>
    </source>
</evidence>
<evidence type="ECO:0000256" key="4">
    <source>
        <dbReference type="ARBA" id="ARBA00022729"/>
    </source>
</evidence>
<dbReference type="PANTHER" id="PTHR30532:SF24">
    <property type="entry name" value="FERRIC ENTEROBACTIN-BINDING PERIPLASMIC PROTEIN FEPB"/>
    <property type="match status" value="1"/>
</dbReference>
<dbReference type="InterPro" id="IPR051313">
    <property type="entry name" value="Bact_iron-sidero_bind"/>
</dbReference>
<proteinExistence type="inferred from homology"/>
<keyword evidence="3" id="KW-0813">Transport</keyword>
<evidence type="ECO:0000259" key="7">
    <source>
        <dbReference type="PROSITE" id="PS50983"/>
    </source>
</evidence>
<evidence type="ECO:0000256" key="2">
    <source>
        <dbReference type="ARBA" id="ARBA00008814"/>
    </source>
</evidence>
<evidence type="ECO:0000256" key="6">
    <source>
        <dbReference type="SAM" id="SignalP"/>
    </source>
</evidence>
<dbReference type="OrthoDB" id="9793175at2"/>
<evidence type="ECO:0000256" key="3">
    <source>
        <dbReference type="ARBA" id="ARBA00022448"/>
    </source>
</evidence>